<protein>
    <recommendedName>
        <fullName evidence="11">GAT domain-containing protein</fullName>
    </recommendedName>
</protein>
<comment type="subcellular location">
    <subcellularLocation>
        <location evidence="1">Membrane</location>
        <topology evidence="1">Peripheral membrane protein</topology>
    </subcellularLocation>
</comment>
<name>A0AAD6J3T2_DREDA</name>
<feature type="compositionally biased region" description="Polar residues" evidence="6">
    <location>
        <begin position="313"/>
        <end position="330"/>
    </location>
</feature>
<dbReference type="SUPFAM" id="SSF48464">
    <property type="entry name" value="ENTH/VHS domain"/>
    <property type="match status" value="1"/>
</dbReference>
<dbReference type="GO" id="GO:0005737">
    <property type="term" value="C:cytoplasm"/>
    <property type="evidence" value="ECO:0007669"/>
    <property type="project" value="UniProtKB-ARBA"/>
</dbReference>
<dbReference type="PROSITE" id="PS50179">
    <property type="entry name" value="VHS"/>
    <property type="match status" value="1"/>
</dbReference>
<feature type="compositionally biased region" description="Low complexity" evidence="6">
    <location>
        <begin position="394"/>
        <end position="404"/>
    </location>
</feature>
<feature type="compositionally biased region" description="Pro residues" evidence="6">
    <location>
        <begin position="333"/>
        <end position="345"/>
    </location>
</feature>
<proteinExistence type="predicted"/>
<dbReference type="GO" id="GO:0016020">
    <property type="term" value="C:membrane"/>
    <property type="evidence" value="ECO:0007669"/>
    <property type="project" value="UniProtKB-SubCell"/>
</dbReference>
<feature type="region of interest" description="Disordered" evidence="6">
    <location>
        <begin position="311"/>
        <end position="514"/>
    </location>
</feature>
<evidence type="ECO:0000256" key="4">
    <source>
        <dbReference type="ARBA" id="ARBA00022927"/>
    </source>
</evidence>
<dbReference type="InterPro" id="IPR044836">
    <property type="entry name" value="TOL_plant"/>
</dbReference>
<evidence type="ECO:0000256" key="3">
    <source>
        <dbReference type="ARBA" id="ARBA00022448"/>
    </source>
</evidence>
<comment type="subunit">
    <text evidence="2">Component of the ESCRT-0 complex composed of HSE1 and VPS27.</text>
</comment>
<evidence type="ECO:0000313" key="10">
    <source>
        <dbReference type="Proteomes" id="UP001221413"/>
    </source>
</evidence>
<evidence type="ECO:0000256" key="2">
    <source>
        <dbReference type="ARBA" id="ARBA00011446"/>
    </source>
</evidence>
<evidence type="ECO:0000259" key="7">
    <source>
        <dbReference type="PROSITE" id="PS50179"/>
    </source>
</evidence>
<dbReference type="SUPFAM" id="SSF89009">
    <property type="entry name" value="GAT-like domain"/>
    <property type="match status" value="1"/>
</dbReference>
<dbReference type="InterPro" id="IPR008942">
    <property type="entry name" value="ENTH_VHS"/>
</dbReference>
<feature type="domain" description="GAT" evidence="8">
    <location>
        <begin position="221"/>
        <end position="310"/>
    </location>
</feature>
<gene>
    <name evidence="9" type="ORF">Dda_2105</name>
</gene>
<evidence type="ECO:0008006" key="11">
    <source>
        <dbReference type="Google" id="ProtNLM"/>
    </source>
</evidence>
<dbReference type="Gene3D" id="1.25.40.90">
    <property type="match status" value="1"/>
</dbReference>
<keyword evidence="3" id="KW-0813">Transport</keyword>
<dbReference type="EMBL" id="JAQGDS010000002">
    <property type="protein sequence ID" value="KAJ6263541.1"/>
    <property type="molecule type" value="Genomic_DNA"/>
</dbReference>
<dbReference type="Gene3D" id="1.20.58.160">
    <property type="match status" value="1"/>
</dbReference>
<evidence type="ECO:0000259" key="8">
    <source>
        <dbReference type="PROSITE" id="PS50909"/>
    </source>
</evidence>
<dbReference type="Pfam" id="PF03127">
    <property type="entry name" value="GAT"/>
    <property type="match status" value="1"/>
</dbReference>
<dbReference type="GO" id="GO:0043328">
    <property type="term" value="P:protein transport to vacuole involved in ubiquitin-dependent protein catabolic process via the multivesicular body sorting pathway"/>
    <property type="evidence" value="ECO:0007669"/>
    <property type="project" value="InterPro"/>
</dbReference>
<dbReference type="InterPro" id="IPR004152">
    <property type="entry name" value="GAT_dom"/>
</dbReference>
<dbReference type="PROSITE" id="PS50909">
    <property type="entry name" value="GAT"/>
    <property type="match status" value="1"/>
</dbReference>
<keyword evidence="10" id="KW-1185">Reference proteome</keyword>
<dbReference type="GO" id="GO:0043130">
    <property type="term" value="F:ubiquitin binding"/>
    <property type="evidence" value="ECO:0007669"/>
    <property type="project" value="InterPro"/>
</dbReference>
<evidence type="ECO:0000256" key="5">
    <source>
        <dbReference type="ARBA" id="ARBA00023136"/>
    </source>
</evidence>
<dbReference type="GO" id="GO:0035091">
    <property type="term" value="F:phosphatidylinositol binding"/>
    <property type="evidence" value="ECO:0007669"/>
    <property type="project" value="InterPro"/>
</dbReference>
<evidence type="ECO:0000256" key="6">
    <source>
        <dbReference type="SAM" id="MobiDB-lite"/>
    </source>
</evidence>
<feature type="region of interest" description="Disordered" evidence="6">
    <location>
        <begin position="1"/>
        <end position="26"/>
    </location>
</feature>
<dbReference type="PANTHER" id="PTHR45898">
    <property type="entry name" value="TOM1-LIKE PROTEIN"/>
    <property type="match status" value="1"/>
</dbReference>
<feature type="compositionally biased region" description="Basic and acidic residues" evidence="6">
    <location>
        <begin position="1"/>
        <end position="17"/>
    </location>
</feature>
<reference evidence="9" key="1">
    <citation type="submission" date="2023-01" db="EMBL/GenBank/DDBJ databases">
        <title>The chitinases involved in constricting ring structure development in the nematode-trapping fungus Drechslerella dactyloides.</title>
        <authorList>
            <person name="Wang R."/>
            <person name="Zhang L."/>
            <person name="Tang P."/>
            <person name="Li S."/>
            <person name="Liang L."/>
        </authorList>
    </citation>
    <scope>NUCLEOTIDE SEQUENCE</scope>
    <source>
        <strain evidence="9">YMF1.00031</strain>
    </source>
</reference>
<evidence type="ECO:0000313" key="9">
    <source>
        <dbReference type="EMBL" id="KAJ6263541.1"/>
    </source>
</evidence>
<dbReference type="AlphaFoldDB" id="A0AAD6J3T2"/>
<feature type="compositionally biased region" description="Pro residues" evidence="6">
    <location>
        <begin position="378"/>
        <end position="393"/>
    </location>
</feature>
<dbReference type="PANTHER" id="PTHR45898:SF4">
    <property type="entry name" value="TARGET OF MYB PROTEIN 1"/>
    <property type="match status" value="1"/>
</dbReference>
<feature type="domain" description="VHS" evidence="7">
    <location>
        <begin position="72"/>
        <end position="172"/>
    </location>
</feature>
<sequence>MKKFQDLIRPKAARSESQDTGADTPEANVARAIKAFFDAGKEARPTAPGPEGIDNNAAAQGGIDEVTFLPTIVDCTESSPTAAKEALVTIRKNLEHKGSKNGAQQYKALMLFRILTDNPGAQFTRNIDAKFVSTVKDLYRGTRDPSVRQLLVENMEYCLTKEDPGLQLLKEWYVKEKESAIRAYAQVTPSARGALGMYSGLATPPLPPGYHHTRRAKNALPTPEELAQRIAEAQTSAKLLMQILQSTPTSEILANQLITEFADRCSAASRSIQLFIEADSPPPDESTMLTLFETNEQLATSLSRHQLAVFSAKQAQKQEGASRTNSSNAVPQVPQPQPTPSPQPEGPTGAHPDPEPQQPVVSSTPNYGFSGFGNRASPSPPVVERPYPPPPQQYPSVGQGQQYPSVGQQYPSVGQGQQYPTSSQIYSSPGQQNPDNPFNDPEPVGGYPWRQQQQQQQQQQQPRQEQQDSLYDRYSPSPVDHTPPAAPGQERHPMADATPAPVPPMPHGYQPYRY</sequence>
<evidence type="ECO:0000256" key="1">
    <source>
        <dbReference type="ARBA" id="ARBA00004170"/>
    </source>
</evidence>
<keyword evidence="5" id="KW-0472">Membrane</keyword>
<comment type="caution">
    <text evidence="9">The sequence shown here is derived from an EMBL/GenBank/DDBJ whole genome shotgun (WGS) entry which is preliminary data.</text>
</comment>
<dbReference type="InterPro" id="IPR038425">
    <property type="entry name" value="GAT_sf"/>
</dbReference>
<dbReference type="InterPro" id="IPR002014">
    <property type="entry name" value="VHS_dom"/>
</dbReference>
<dbReference type="Proteomes" id="UP001221413">
    <property type="component" value="Unassembled WGS sequence"/>
</dbReference>
<feature type="compositionally biased region" description="Low complexity" evidence="6">
    <location>
        <begin position="451"/>
        <end position="464"/>
    </location>
</feature>
<keyword evidence="4" id="KW-0653">Protein transport</keyword>
<accession>A0AAD6J3T2</accession>
<organism evidence="9 10">
    <name type="scientific">Drechslerella dactyloides</name>
    <name type="common">Nematode-trapping fungus</name>
    <name type="synonym">Arthrobotrys dactyloides</name>
    <dbReference type="NCBI Taxonomy" id="74499"/>
    <lineage>
        <taxon>Eukaryota</taxon>
        <taxon>Fungi</taxon>
        <taxon>Dikarya</taxon>
        <taxon>Ascomycota</taxon>
        <taxon>Pezizomycotina</taxon>
        <taxon>Orbiliomycetes</taxon>
        <taxon>Orbiliales</taxon>
        <taxon>Orbiliaceae</taxon>
        <taxon>Drechslerella</taxon>
    </lineage>
</organism>
<dbReference type="CDD" id="cd21383">
    <property type="entry name" value="GAT_GGA_Tom1-like"/>
    <property type="match status" value="1"/>
</dbReference>
<feature type="compositionally biased region" description="Polar residues" evidence="6">
    <location>
        <begin position="405"/>
        <end position="436"/>
    </location>
</feature>